<reference evidence="2" key="1">
    <citation type="submission" date="2018-05" db="EMBL/GenBank/DDBJ databases">
        <authorList>
            <person name="Lanie J.A."/>
            <person name="Ng W.-L."/>
            <person name="Kazmierczak K.M."/>
            <person name="Andrzejewski T.M."/>
            <person name="Davidsen T.M."/>
            <person name="Wayne K.J."/>
            <person name="Tettelin H."/>
            <person name="Glass J.I."/>
            <person name="Rusch D."/>
            <person name="Podicherti R."/>
            <person name="Tsui H.-C.T."/>
            <person name="Winkler M.E."/>
        </authorList>
    </citation>
    <scope>NUCLEOTIDE SEQUENCE</scope>
</reference>
<dbReference type="EMBL" id="UINC01024579">
    <property type="protein sequence ID" value="SVA98491.1"/>
    <property type="molecule type" value="Genomic_DNA"/>
</dbReference>
<gene>
    <name evidence="2" type="ORF">METZ01_LOCUS151345</name>
</gene>
<evidence type="ECO:0000313" key="2">
    <source>
        <dbReference type="EMBL" id="SVA98491.1"/>
    </source>
</evidence>
<feature type="region of interest" description="Disordered" evidence="1">
    <location>
        <begin position="1"/>
        <end position="45"/>
    </location>
</feature>
<protein>
    <submittedName>
        <fullName evidence="2">Uncharacterized protein</fullName>
    </submittedName>
</protein>
<accession>A0A382AB77</accession>
<feature type="compositionally biased region" description="Basic residues" evidence="1">
    <location>
        <begin position="7"/>
        <end position="40"/>
    </location>
</feature>
<name>A0A382AB77_9ZZZZ</name>
<proteinExistence type="predicted"/>
<sequence>MTTLTDKRKKLTSAKSKNSKNLKTKPRQGAKKRNSSKKMKQSKELIALAQTWDEDLCE</sequence>
<dbReference type="AlphaFoldDB" id="A0A382AB77"/>
<organism evidence="2">
    <name type="scientific">marine metagenome</name>
    <dbReference type="NCBI Taxonomy" id="408172"/>
    <lineage>
        <taxon>unclassified sequences</taxon>
        <taxon>metagenomes</taxon>
        <taxon>ecological metagenomes</taxon>
    </lineage>
</organism>
<evidence type="ECO:0000256" key="1">
    <source>
        <dbReference type="SAM" id="MobiDB-lite"/>
    </source>
</evidence>